<sequence>MITLSLITILSLTLIGLFITYNVGLRMFPKVRYKSYDPIERCEEYVYQGSYDKVFVGSGLIGELDHYLSEGAFNLCFPYFGSCTGLEIIALSGKVPEVVFIETNYIFKGSDKELVTRIFEKQWRKLRQVAPSFLKKNRPDSLIKSAVRQLSNARRPEITSPDFGRLNTEELDRFYRIYNEQIDTHHFGYILEELEKHLEYIRAQGCQIVFFEMPVHKDLYHSKLLEYQRSTLKALFNDKNYHWIESGQLHDYQTIDGIHLTKESMYRYANFLMQNKRTLLT</sequence>
<dbReference type="EMBL" id="FUZA01000001">
    <property type="protein sequence ID" value="SKB50711.1"/>
    <property type="molecule type" value="Genomic_DNA"/>
</dbReference>
<proteinExistence type="predicted"/>
<protein>
    <recommendedName>
        <fullName evidence="4">SGNH/GDSL hydrolase family protein</fullName>
    </recommendedName>
</protein>
<dbReference type="Proteomes" id="UP000190897">
    <property type="component" value="Unassembled WGS sequence"/>
</dbReference>
<evidence type="ECO:0008006" key="4">
    <source>
        <dbReference type="Google" id="ProtNLM"/>
    </source>
</evidence>
<keyword evidence="1" id="KW-0472">Membrane</keyword>
<feature type="transmembrane region" description="Helical" evidence="1">
    <location>
        <begin position="6"/>
        <end position="25"/>
    </location>
</feature>
<accession>A0A1T5BU89</accession>
<dbReference type="STRING" id="651661.SAMN05660293_00613"/>
<dbReference type="AlphaFoldDB" id="A0A1T5BU89"/>
<reference evidence="3" key="1">
    <citation type="submission" date="2017-02" db="EMBL/GenBank/DDBJ databases">
        <authorList>
            <person name="Varghese N."/>
            <person name="Submissions S."/>
        </authorList>
    </citation>
    <scope>NUCLEOTIDE SEQUENCE [LARGE SCALE GENOMIC DNA]</scope>
    <source>
        <strain evidence="3">DSM 22270</strain>
    </source>
</reference>
<dbReference type="SUPFAM" id="SSF52266">
    <property type="entry name" value="SGNH hydrolase"/>
    <property type="match status" value="1"/>
</dbReference>
<gene>
    <name evidence="2" type="ORF">SAMN05660293_00613</name>
</gene>
<keyword evidence="1" id="KW-1133">Transmembrane helix</keyword>
<evidence type="ECO:0000313" key="2">
    <source>
        <dbReference type="EMBL" id="SKB50711.1"/>
    </source>
</evidence>
<evidence type="ECO:0000256" key="1">
    <source>
        <dbReference type="SAM" id="Phobius"/>
    </source>
</evidence>
<name>A0A1T5BU89_9BACT</name>
<keyword evidence="1" id="KW-0812">Transmembrane</keyword>
<evidence type="ECO:0000313" key="3">
    <source>
        <dbReference type="Proteomes" id="UP000190897"/>
    </source>
</evidence>
<organism evidence="2 3">
    <name type="scientific">Dyadobacter psychrophilus</name>
    <dbReference type="NCBI Taxonomy" id="651661"/>
    <lineage>
        <taxon>Bacteria</taxon>
        <taxon>Pseudomonadati</taxon>
        <taxon>Bacteroidota</taxon>
        <taxon>Cytophagia</taxon>
        <taxon>Cytophagales</taxon>
        <taxon>Spirosomataceae</taxon>
        <taxon>Dyadobacter</taxon>
    </lineage>
</organism>
<keyword evidence="3" id="KW-1185">Reference proteome</keyword>